<accession>A0A2I8VL97</accession>
<evidence type="ECO:0000256" key="6">
    <source>
        <dbReference type="SAM" id="MobiDB-lite"/>
    </source>
</evidence>
<feature type="transmembrane region" description="Helical" evidence="7">
    <location>
        <begin position="282"/>
        <end position="300"/>
    </location>
</feature>
<feature type="transmembrane region" description="Helical" evidence="7">
    <location>
        <begin position="231"/>
        <end position="249"/>
    </location>
</feature>
<dbReference type="Pfam" id="PF01956">
    <property type="entry name" value="EMC3_TMCO1"/>
    <property type="match status" value="1"/>
</dbReference>
<dbReference type="GeneID" id="35593323"/>
<evidence type="ECO:0000256" key="3">
    <source>
        <dbReference type="ARBA" id="ARBA00022989"/>
    </source>
</evidence>
<evidence type="ECO:0000256" key="1">
    <source>
        <dbReference type="ARBA" id="ARBA00004141"/>
    </source>
</evidence>
<dbReference type="RefSeq" id="WP_103426391.1">
    <property type="nucleotide sequence ID" value="NZ_CP026309.1"/>
</dbReference>
<reference evidence="8 9" key="1">
    <citation type="submission" date="2018-01" db="EMBL/GenBank/DDBJ databases">
        <title>Complete genome sequence of Salinigranum rubrum GX10T, an extremely halophilic archaeon isolated from a marine solar saltern.</title>
        <authorList>
            <person name="Han S."/>
        </authorList>
    </citation>
    <scope>NUCLEOTIDE SEQUENCE [LARGE SCALE GENOMIC DNA]</scope>
    <source>
        <strain evidence="8 9">GX10</strain>
    </source>
</reference>
<feature type="region of interest" description="Disordered" evidence="6">
    <location>
        <begin position="79"/>
        <end position="109"/>
    </location>
</feature>
<feature type="coiled-coil region" evidence="5">
    <location>
        <begin position="180"/>
        <end position="207"/>
    </location>
</feature>
<dbReference type="InterPro" id="IPR018247">
    <property type="entry name" value="EF_Hand_1_Ca_BS"/>
</dbReference>
<dbReference type="KEGG" id="srub:C2R22_14485"/>
<evidence type="ECO:0000256" key="4">
    <source>
        <dbReference type="ARBA" id="ARBA00023136"/>
    </source>
</evidence>
<dbReference type="PROSITE" id="PS00018">
    <property type="entry name" value="EF_HAND_1"/>
    <property type="match status" value="1"/>
</dbReference>
<evidence type="ECO:0000256" key="5">
    <source>
        <dbReference type="SAM" id="Coils"/>
    </source>
</evidence>
<comment type="subcellular location">
    <subcellularLocation>
        <location evidence="1">Membrane</location>
        <topology evidence="1">Multi-pass membrane protein</topology>
    </subcellularLocation>
</comment>
<dbReference type="PANTHER" id="PTHR42198">
    <property type="entry name" value="INTEGRAL MEMBRANE PROTEIN"/>
    <property type="match status" value="1"/>
</dbReference>
<dbReference type="InterPro" id="IPR002809">
    <property type="entry name" value="EMC3/TMCO1"/>
</dbReference>
<keyword evidence="5" id="KW-0175">Coiled coil</keyword>
<evidence type="ECO:0000313" key="9">
    <source>
        <dbReference type="Proteomes" id="UP000236584"/>
    </source>
</evidence>
<dbReference type="EMBL" id="CP026309">
    <property type="protein sequence ID" value="AUV82702.1"/>
    <property type="molecule type" value="Genomic_DNA"/>
</dbReference>
<proteinExistence type="predicted"/>
<dbReference type="PANTHER" id="PTHR42198:SF1">
    <property type="entry name" value="INTEGRAL MEMBRANE PROTEIN"/>
    <property type="match status" value="1"/>
</dbReference>
<dbReference type="SMART" id="SM01415">
    <property type="entry name" value="DUF106"/>
    <property type="match status" value="1"/>
</dbReference>
<keyword evidence="4 7" id="KW-0472">Membrane</keyword>
<dbReference type="GO" id="GO:0016020">
    <property type="term" value="C:membrane"/>
    <property type="evidence" value="ECO:0007669"/>
    <property type="project" value="UniProtKB-SubCell"/>
</dbReference>
<organism evidence="8 9">
    <name type="scientific">Salinigranum rubrum</name>
    <dbReference type="NCBI Taxonomy" id="755307"/>
    <lineage>
        <taxon>Archaea</taxon>
        <taxon>Methanobacteriati</taxon>
        <taxon>Methanobacteriota</taxon>
        <taxon>Stenosarchaea group</taxon>
        <taxon>Halobacteria</taxon>
        <taxon>Halobacteriales</taxon>
        <taxon>Haloferacaceae</taxon>
        <taxon>Salinigranum</taxon>
    </lineage>
</organism>
<evidence type="ECO:0000256" key="2">
    <source>
        <dbReference type="ARBA" id="ARBA00022692"/>
    </source>
</evidence>
<keyword evidence="2 7" id="KW-0812">Transmembrane</keyword>
<evidence type="ECO:0000313" key="8">
    <source>
        <dbReference type="EMBL" id="AUV82702.1"/>
    </source>
</evidence>
<name>A0A2I8VL97_9EURY</name>
<gene>
    <name evidence="8" type="ORF">C2R22_14485</name>
</gene>
<keyword evidence="3 7" id="KW-1133">Transmembrane helix</keyword>
<sequence>MARTEQKVRDLVDGDGEMRDAVGTVLAHVDDDEDGEVTWVDVKGELTSGQWGRLIERGILVEGDAGFRLADTEAVRNGLNGEASTTSSTSKSKSKSKSTSDDDDSSSWSKYDKGAAVVTVALFAGYSWAPLRNVIGSVMDVALGPLATLMPFYAVVMILALATGLYSTLLQANLMDMDKMSEYQSKMKDIQERRKQAKEDGNDAELDRIQEEQMEAMGDQMGMFKEQFRPMVWIMFFTIPVFLWMYWGIGIGPNAESHVPLQNLVLPLVGEVAWTDQILGPIQAWIVWYFLCSMGFTQIIRKGLNIDMSPTAS</sequence>
<dbReference type="Proteomes" id="UP000236584">
    <property type="component" value="Chromosome"/>
</dbReference>
<dbReference type="InterPro" id="IPR038978">
    <property type="entry name" value="MJ0935"/>
</dbReference>
<keyword evidence="9" id="KW-1185">Reference proteome</keyword>
<feature type="transmembrane region" description="Helical" evidence="7">
    <location>
        <begin position="151"/>
        <end position="170"/>
    </location>
</feature>
<feature type="transmembrane region" description="Helical" evidence="7">
    <location>
        <begin position="114"/>
        <end position="131"/>
    </location>
</feature>
<protein>
    <submittedName>
        <fullName evidence="8">HTR-like protein</fullName>
    </submittedName>
</protein>
<evidence type="ECO:0000256" key="7">
    <source>
        <dbReference type="SAM" id="Phobius"/>
    </source>
</evidence>
<dbReference type="OrthoDB" id="84619at2157"/>
<dbReference type="AlphaFoldDB" id="A0A2I8VL97"/>